<dbReference type="PANTHER" id="PTHR30222:SF17">
    <property type="entry name" value="SPERMIDINE_PUTRESCINE-BINDING PERIPLASMIC PROTEIN"/>
    <property type="match status" value="1"/>
</dbReference>
<dbReference type="SUPFAM" id="SSF53850">
    <property type="entry name" value="Periplasmic binding protein-like II"/>
    <property type="match status" value="1"/>
</dbReference>
<evidence type="ECO:0000256" key="1">
    <source>
        <dbReference type="ARBA" id="ARBA00022729"/>
    </source>
</evidence>
<evidence type="ECO:0000313" key="2">
    <source>
        <dbReference type="EMBL" id="PRO70542.1"/>
    </source>
</evidence>
<proteinExistence type="predicted"/>
<reference evidence="3" key="1">
    <citation type="journal article" date="2020" name="Int. J. Syst. Evol. Microbiol.">
        <title>Alteromonas alba sp. nov., a marine bacterium isolated from the seawater of the West Pacific Ocean.</title>
        <authorList>
            <person name="Sun C."/>
            <person name="Wu Y.-H."/>
            <person name="Xamxidin M."/>
            <person name="Cheng H."/>
            <person name="Xu X.-W."/>
        </authorList>
    </citation>
    <scope>NUCLEOTIDE SEQUENCE [LARGE SCALE GENOMIC DNA]</scope>
    <source>
        <strain evidence="3">9a2</strain>
    </source>
</reference>
<dbReference type="Gene3D" id="3.40.190.10">
    <property type="entry name" value="Periplasmic binding protein-like II"/>
    <property type="match status" value="1"/>
</dbReference>
<name>A0ABX5CUH8_9ALTE</name>
<gene>
    <name evidence="2" type="ORF">C6Y39_00850</name>
</gene>
<dbReference type="EMBL" id="PVNO01000002">
    <property type="protein sequence ID" value="PRO70542.1"/>
    <property type="molecule type" value="Genomic_DNA"/>
</dbReference>
<sequence length="427" mass="47696">MPAKYNKNPKPSPTRRTLLKGGLAFGLTAGVTPFAIGKPKPTLRVMGTHVTLQEAIRQRAMEDLGINIAFEPGGSARVLQKASMLPNSFDLYEQWSNSINVLWRAQAIQPIEKKRLLYWEEINNLTKTGKLTENAREGAGDAPHKILHVQGNGSLGEKHTDGISFLPYVHNVDSFGYDTTKLPVELQSEEESWGWLLDSRYSGRVGIVNDPTIGLFDLALAAQAKGFMQFEDIGAITEYELDDLFNLLIELTQLNHFNGFWTSVPESVEFMKSGRVSIESMFSPAVSALNGQDIPVKFAAPKEGYRGWHGVMCLSSATQGRAKDVAYEYMNWWLSGWPGAFIARQGYYISNPQRSASYLSKAEWDYWYEGKVASEPLKGTDGKISVKAGAQRNGGSYETRLSNVAVWNTVMPTYEYSLQKWYEFITA</sequence>
<dbReference type="PANTHER" id="PTHR30222">
    <property type="entry name" value="SPERMIDINE/PUTRESCINE-BINDING PERIPLASMIC PROTEIN"/>
    <property type="match status" value="1"/>
</dbReference>
<keyword evidence="3" id="KW-1185">Reference proteome</keyword>
<accession>A0ABX5CUH8</accession>
<keyword evidence="1" id="KW-0732">Signal</keyword>
<protein>
    <submittedName>
        <fullName evidence="2">Signal peptide prediction</fullName>
    </submittedName>
</protein>
<organism evidence="2 3">
    <name type="scientific">Alteromonas gracilis</name>
    <dbReference type="NCBI Taxonomy" id="1479524"/>
    <lineage>
        <taxon>Bacteria</taxon>
        <taxon>Pseudomonadati</taxon>
        <taxon>Pseudomonadota</taxon>
        <taxon>Gammaproteobacteria</taxon>
        <taxon>Alteromonadales</taxon>
        <taxon>Alteromonadaceae</taxon>
        <taxon>Alteromonas/Salinimonas group</taxon>
        <taxon>Alteromonas</taxon>
    </lineage>
</organism>
<comment type="caution">
    <text evidence="2">The sequence shown here is derived from an EMBL/GenBank/DDBJ whole genome shotgun (WGS) entry which is preliminary data.</text>
</comment>
<dbReference type="Pfam" id="PF13343">
    <property type="entry name" value="SBP_bac_6"/>
    <property type="match status" value="1"/>
</dbReference>
<dbReference type="Proteomes" id="UP000239539">
    <property type="component" value="Unassembled WGS sequence"/>
</dbReference>
<dbReference type="RefSeq" id="WP_105929443.1">
    <property type="nucleotide sequence ID" value="NZ_PVNO01000002.1"/>
</dbReference>
<evidence type="ECO:0000313" key="3">
    <source>
        <dbReference type="Proteomes" id="UP000239539"/>
    </source>
</evidence>